<dbReference type="EMBL" id="BX284602">
    <property type="protein sequence ID" value="SOT38348.1"/>
    <property type="molecule type" value="Genomic_DNA"/>
</dbReference>
<accession>A0A2I2LG32</accession>
<organism evidence="2 3">
    <name type="scientific">Caenorhabditis elegans</name>
    <dbReference type="NCBI Taxonomy" id="6239"/>
    <lineage>
        <taxon>Eukaryota</taxon>
        <taxon>Metazoa</taxon>
        <taxon>Ecdysozoa</taxon>
        <taxon>Nematoda</taxon>
        <taxon>Chromadorea</taxon>
        <taxon>Rhabditida</taxon>
        <taxon>Rhabditina</taxon>
        <taxon>Rhabditomorpha</taxon>
        <taxon>Rhabditoidea</taxon>
        <taxon>Rhabditidae</taxon>
        <taxon>Peloderinae</taxon>
        <taxon>Caenorhabditis</taxon>
    </lineage>
</organism>
<reference evidence="2 3" key="1">
    <citation type="journal article" date="1998" name="Science">
        <title>Genome sequence of the nematode C. elegans: a platform for investigating biology.</title>
        <authorList>
            <consortium name="The C. elegans sequencing consortium"/>
            <person name="Sulson J.E."/>
            <person name="Waterston R."/>
        </authorList>
    </citation>
    <scope>NUCLEOTIDE SEQUENCE [LARGE SCALE GENOMIC DNA]</scope>
    <source>
        <strain evidence="2 3">Bristol N2</strain>
    </source>
</reference>
<keyword evidence="3" id="KW-1185">Reference proteome</keyword>
<feature type="compositionally biased region" description="Basic and acidic residues" evidence="1">
    <location>
        <begin position="112"/>
        <end position="124"/>
    </location>
</feature>
<feature type="compositionally biased region" description="Basic and acidic residues" evidence="1">
    <location>
        <begin position="187"/>
        <end position="197"/>
    </location>
</feature>
<evidence type="ECO:0000256" key="1">
    <source>
        <dbReference type="SAM" id="MobiDB-lite"/>
    </source>
</evidence>
<feature type="region of interest" description="Disordered" evidence="1">
    <location>
        <begin position="1"/>
        <end position="65"/>
    </location>
</feature>
<dbReference type="AGR" id="WB:WBGene00018785"/>
<dbReference type="Bgee" id="WBGene00018785">
    <property type="expression patterns" value="Expressed in germ line (C elegans) and 4 other cell types or tissues"/>
</dbReference>
<dbReference type="ExpressionAtlas" id="A0A2I2LG32">
    <property type="expression patterns" value="baseline and differential"/>
</dbReference>
<feature type="region of interest" description="Disordered" evidence="1">
    <location>
        <begin position="80"/>
        <end position="197"/>
    </location>
</feature>
<evidence type="ECO:0000313" key="3">
    <source>
        <dbReference type="Proteomes" id="UP000001940"/>
    </source>
</evidence>
<feature type="compositionally biased region" description="Basic and acidic residues" evidence="1">
    <location>
        <begin position="88"/>
        <end position="102"/>
    </location>
</feature>
<dbReference type="AlphaFoldDB" id="A0A2I2LG32"/>
<protein>
    <submittedName>
        <fullName evidence="2">Periphilin-1-like</fullName>
    </submittedName>
</protein>
<evidence type="ECO:0000313" key="2">
    <source>
        <dbReference type="EMBL" id="SOT38348.1"/>
    </source>
</evidence>
<dbReference type="Proteomes" id="UP000001940">
    <property type="component" value="Chromosome II"/>
</dbReference>
<evidence type="ECO:0000313" key="4">
    <source>
        <dbReference type="WormBase" id="F54A3.6b"/>
    </source>
</evidence>
<dbReference type="OrthoDB" id="5877674at2759"/>
<name>A0A2I2LG32_CAEEL</name>
<feature type="compositionally biased region" description="Basic and acidic residues" evidence="1">
    <location>
        <begin position="15"/>
        <end position="51"/>
    </location>
</feature>
<sequence length="197" mass="23311">MQNHGGNGYNGYPPPERRFYDTEKRDERWREERRSESWRENPQFPRREEAWRPIPPQFQLGRDRAPMPVDDAFLVRYGAKRLNNGNLVDRDGYTLKIRDPDCRAPSPPKYNPGRELRRYPDALVRRSRSPPRYHSGPREDRFSDRNPPREHSPPPPQRFPARERSPAYIPGRSIQSAEKPGNWSKLKKNDLEEVKNG</sequence>
<feature type="compositionally biased region" description="Basic and acidic residues" evidence="1">
    <location>
        <begin position="136"/>
        <end position="152"/>
    </location>
</feature>
<dbReference type="WormBase" id="F54A3.6b">
    <property type="protein sequence ID" value="CE52446"/>
    <property type="gene ID" value="WBGene00018785"/>
</dbReference>
<gene>
    <name evidence="2" type="ORF">CELE_F54A3.6</name>
    <name evidence="2 4" type="ORF">F54A3.6</name>
</gene>
<proteinExistence type="predicted"/>